<accession>A0A4Y7RY36</accession>
<dbReference type="InterPro" id="IPR036047">
    <property type="entry name" value="F-box-like_dom_sf"/>
</dbReference>
<dbReference type="SMART" id="SM00256">
    <property type="entry name" value="FBOX"/>
    <property type="match status" value="2"/>
</dbReference>
<proteinExistence type="predicted"/>
<reference evidence="2 3" key="1">
    <citation type="journal article" date="2019" name="Nat. Ecol. Evol.">
        <title>Megaphylogeny resolves global patterns of mushroom evolution.</title>
        <authorList>
            <person name="Varga T."/>
            <person name="Krizsan K."/>
            <person name="Foldi C."/>
            <person name="Dima B."/>
            <person name="Sanchez-Garcia M."/>
            <person name="Sanchez-Ramirez S."/>
            <person name="Szollosi G.J."/>
            <person name="Szarkandi J.G."/>
            <person name="Papp V."/>
            <person name="Albert L."/>
            <person name="Andreopoulos W."/>
            <person name="Angelini C."/>
            <person name="Antonin V."/>
            <person name="Barry K.W."/>
            <person name="Bougher N.L."/>
            <person name="Buchanan P."/>
            <person name="Buyck B."/>
            <person name="Bense V."/>
            <person name="Catcheside P."/>
            <person name="Chovatia M."/>
            <person name="Cooper J."/>
            <person name="Damon W."/>
            <person name="Desjardin D."/>
            <person name="Finy P."/>
            <person name="Geml J."/>
            <person name="Haridas S."/>
            <person name="Hughes K."/>
            <person name="Justo A."/>
            <person name="Karasinski D."/>
            <person name="Kautmanova I."/>
            <person name="Kiss B."/>
            <person name="Kocsube S."/>
            <person name="Kotiranta H."/>
            <person name="LaButti K.M."/>
            <person name="Lechner B.E."/>
            <person name="Liimatainen K."/>
            <person name="Lipzen A."/>
            <person name="Lukacs Z."/>
            <person name="Mihaltcheva S."/>
            <person name="Morgado L.N."/>
            <person name="Niskanen T."/>
            <person name="Noordeloos M.E."/>
            <person name="Ohm R.A."/>
            <person name="Ortiz-Santana B."/>
            <person name="Ovrebo C."/>
            <person name="Racz N."/>
            <person name="Riley R."/>
            <person name="Savchenko A."/>
            <person name="Shiryaev A."/>
            <person name="Soop K."/>
            <person name="Spirin V."/>
            <person name="Szebenyi C."/>
            <person name="Tomsovsky M."/>
            <person name="Tulloss R.E."/>
            <person name="Uehling J."/>
            <person name="Grigoriev I.V."/>
            <person name="Vagvolgyi C."/>
            <person name="Papp T."/>
            <person name="Martin F.M."/>
            <person name="Miettinen O."/>
            <person name="Hibbett D.S."/>
            <person name="Nagy L.G."/>
        </authorList>
    </citation>
    <scope>NUCLEOTIDE SEQUENCE [LARGE SCALE GENOMIC DNA]</scope>
    <source>
        <strain evidence="2 3">FP101781</strain>
    </source>
</reference>
<name>A0A4Y7RY36_COPMI</name>
<comment type="caution">
    <text evidence="2">The sequence shown here is derived from an EMBL/GenBank/DDBJ whole genome shotgun (WGS) entry which is preliminary data.</text>
</comment>
<sequence>MNLLNLPTELLTTICGHVDWDDVLRVRRACRGLKEISHSRETWAAILSRYIITGRIPQPFCLPKPLPSCSSRELEKSIVAWEASWPAVVSTTFTEATIDDFCTNGKRLPIGDGMRMRILPGGRWVLAQLTDGSISYLDLQGLSKSQSPRLYLKSLIPATHRHQEFLTEWCDFAIDAMLSATLENHHLVVFNLAVGVSHRPREGAHGSDVTNRINVYCVQVVGSCLHVEHLSVFEDPLVDTSNGWGRLRLVGSHVAYVRRREVDDEVSTQYVAVVEWQGLENEGSPADAGIEPSLKRWLIPTPNHEISELLLLPEDRIFVCCDYGEPPNVHYRVIRLYDWNHGVQDRHHHLDAQALNEIEVEPLWASRELSTAEFQWEAPLRFPYFMPNGEVRLGTRCPAGLSGVRVPRSAGLTQIGRAGPEAVVVDCLRKDETKQGDRSENTHYNRTISLQRHLAFYHPWNGVDEGRELPTSHLDFDPSILNNSFDFEKPMYDPFSRRVVYQSDRMDSTIYFPAELLATICGHSDWDDVLRLRQTCKFLKKVSYNRETWTAILSRYILTGRIPQPFFLPKPIHDCSAYDLERSVRTRELPWPVFVPTTLIRATIGLPVTGNKRYFPLKEGTSSLRLVPGGRWLLVGFEDGAVSYLDLRGLLMGQSSASLHLRPLILAEGYQVSQGGGWGFDIDTMLQPNLTNHHLAAFNIAVAASRNGALGHPMTRINVWRIKVAGSILHVQRHLCAFEEPIVGLSARGCVSLAGNHIAYCRRSSEGALPQRISIVQWSDLAGKPKGLLEPPARWLLPILNASVMEILLLPGDKIMVSCEAIGAPVERRNVMNLYSWRHGIRDGNDLDPGNLREVEPIWAAEATDFTHFSWETSLRFPSFKPDGEVCLVARCATGIRGLRILPHLSSELKNSDPLVVSCESLREDVTSGVDRSEITLFNRTISLQKRESYHHRWPDGGFVTRRTPPRVSRVDILDSDFLRRDSLAFRTTKPIYDPFAHRVVILTGGTSLCILDMLVP</sequence>
<evidence type="ECO:0000313" key="3">
    <source>
        <dbReference type="Proteomes" id="UP000298030"/>
    </source>
</evidence>
<dbReference type="Proteomes" id="UP000298030">
    <property type="component" value="Unassembled WGS sequence"/>
</dbReference>
<organism evidence="2 3">
    <name type="scientific">Coprinellus micaceus</name>
    <name type="common">Glistening ink-cap mushroom</name>
    <name type="synonym">Coprinus micaceus</name>
    <dbReference type="NCBI Taxonomy" id="71717"/>
    <lineage>
        <taxon>Eukaryota</taxon>
        <taxon>Fungi</taxon>
        <taxon>Dikarya</taxon>
        <taxon>Basidiomycota</taxon>
        <taxon>Agaricomycotina</taxon>
        <taxon>Agaricomycetes</taxon>
        <taxon>Agaricomycetidae</taxon>
        <taxon>Agaricales</taxon>
        <taxon>Agaricineae</taxon>
        <taxon>Psathyrellaceae</taxon>
        <taxon>Coprinellus</taxon>
    </lineage>
</organism>
<evidence type="ECO:0000259" key="1">
    <source>
        <dbReference type="PROSITE" id="PS50181"/>
    </source>
</evidence>
<dbReference type="EMBL" id="QPFP01000409">
    <property type="protein sequence ID" value="TEB13884.1"/>
    <property type="molecule type" value="Genomic_DNA"/>
</dbReference>
<feature type="domain" description="F-box" evidence="1">
    <location>
        <begin position="1"/>
        <end position="46"/>
    </location>
</feature>
<dbReference type="SUPFAM" id="SSF81383">
    <property type="entry name" value="F-box domain"/>
    <property type="match status" value="2"/>
</dbReference>
<gene>
    <name evidence="2" type="ORF">FA13DRAFT_1805685</name>
</gene>
<evidence type="ECO:0000313" key="2">
    <source>
        <dbReference type="EMBL" id="TEB13884.1"/>
    </source>
</evidence>
<protein>
    <recommendedName>
        <fullName evidence="1">F-box domain-containing protein</fullName>
    </recommendedName>
</protein>
<dbReference type="PROSITE" id="PS50181">
    <property type="entry name" value="FBOX"/>
    <property type="match status" value="1"/>
</dbReference>
<keyword evidence="3" id="KW-1185">Reference proteome</keyword>
<dbReference type="InterPro" id="IPR001810">
    <property type="entry name" value="F-box_dom"/>
</dbReference>
<dbReference type="AlphaFoldDB" id="A0A4Y7RY36"/>
<dbReference type="OrthoDB" id="3068749at2759"/>